<dbReference type="PANTHER" id="PTHR33744">
    <property type="entry name" value="CARBOHYDRATE DIACID REGULATOR"/>
    <property type="match status" value="1"/>
</dbReference>
<dbReference type="InterPro" id="IPR042070">
    <property type="entry name" value="PucR_C-HTH_sf"/>
</dbReference>
<dbReference type="EMBL" id="SLXQ01000012">
    <property type="protein sequence ID" value="TCP47222.1"/>
    <property type="molecule type" value="Genomic_DNA"/>
</dbReference>
<dbReference type="Pfam" id="PF14361">
    <property type="entry name" value="RsbRD_N"/>
    <property type="match status" value="1"/>
</dbReference>
<dbReference type="Pfam" id="PF13556">
    <property type="entry name" value="HTH_30"/>
    <property type="match status" value="1"/>
</dbReference>
<dbReference type="PANTHER" id="PTHR33744:SF1">
    <property type="entry name" value="DNA-BINDING TRANSCRIPTIONAL ACTIVATOR ADER"/>
    <property type="match status" value="1"/>
</dbReference>
<feature type="domain" description="PucR C-terminal helix-turn-helix" evidence="1">
    <location>
        <begin position="324"/>
        <end position="380"/>
    </location>
</feature>
<dbReference type="InterPro" id="IPR025736">
    <property type="entry name" value="PucR_C-HTH_dom"/>
</dbReference>
<accession>A0A4R2QDT4</accession>
<evidence type="ECO:0000313" key="4">
    <source>
        <dbReference type="Proteomes" id="UP000294911"/>
    </source>
</evidence>
<dbReference type="OrthoDB" id="3196285at2"/>
<name>A0A4R2QDT4_9PSEU</name>
<sequence length="383" mass="41795">MHNDRHLEVMRGLVRGCLDDLDQLVTVFLAEVHRIEPYREQLVPVEEMHEHAEASLEMLLRMIGELPIPDRLTGVPETVGRRRAQLGVPIDSLLRAVRLDFRVLWTAMVARIGSDADSEALVRHGAMRVSDAVEQHMMRIHLSYLDEAALLAAERERERERLVAQLIAGDGRDPQVVGQVARALRVAAADRFLVAAVPSAAQRAMRAAMDRLAAAGVVVYPHELAQRTVLIAACGAAGDDLAAELREVPCGLGPIADGLGEVPRAVRVAVRIADVLPTSTTEPRQLVDVWPALAATHLAETGEVLGDTVLSGLDSVTSYERARLVETVRAYLASGSVREVAAQLFCHRNTVLNRLNRFHELTGQDVNRPKDAALVLVALACVD</sequence>
<dbReference type="InterPro" id="IPR025751">
    <property type="entry name" value="RsbRD_N_dom"/>
</dbReference>
<gene>
    <name evidence="3" type="ORF">EV191_11216</name>
</gene>
<dbReference type="InterPro" id="IPR051448">
    <property type="entry name" value="CdaR-like_regulators"/>
</dbReference>
<dbReference type="Proteomes" id="UP000294911">
    <property type="component" value="Unassembled WGS sequence"/>
</dbReference>
<dbReference type="RefSeq" id="WP_132879158.1">
    <property type="nucleotide sequence ID" value="NZ_SLXQ01000012.1"/>
</dbReference>
<evidence type="ECO:0000313" key="3">
    <source>
        <dbReference type="EMBL" id="TCP47222.1"/>
    </source>
</evidence>
<evidence type="ECO:0000259" key="1">
    <source>
        <dbReference type="Pfam" id="PF13556"/>
    </source>
</evidence>
<feature type="domain" description="RsbT co-antagonist protein RsbRD N-terminal" evidence="2">
    <location>
        <begin position="23"/>
        <end position="159"/>
    </location>
</feature>
<evidence type="ECO:0000259" key="2">
    <source>
        <dbReference type="Pfam" id="PF14361"/>
    </source>
</evidence>
<dbReference type="AlphaFoldDB" id="A0A4R2QDT4"/>
<dbReference type="Gene3D" id="1.10.10.2840">
    <property type="entry name" value="PucR C-terminal helix-turn-helix domain"/>
    <property type="match status" value="1"/>
</dbReference>
<organism evidence="3 4">
    <name type="scientific">Tamaricihabitans halophyticus</name>
    <dbReference type="NCBI Taxonomy" id="1262583"/>
    <lineage>
        <taxon>Bacteria</taxon>
        <taxon>Bacillati</taxon>
        <taxon>Actinomycetota</taxon>
        <taxon>Actinomycetes</taxon>
        <taxon>Pseudonocardiales</taxon>
        <taxon>Pseudonocardiaceae</taxon>
        <taxon>Tamaricihabitans</taxon>
    </lineage>
</organism>
<comment type="caution">
    <text evidence="3">The sequence shown here is derived from an EMBL/GenBank/DDBJ whole genome shotgun (WGS) entry which is preliminary data.</text>
</comment>
<keyword evidence="4" id="KW-1185">Reference proteome</keyword>
<protein>
    <submittedName>
        <fullName evidence="3">PucR-like helix-turn-helix protein</fullName>
    </submittedName>
</protein>
<proteinExistence type="predicted"/>
<reference evidence="3 4" key="1">
    <citation type="submission" date="2019-03" db="EMBL/GenBank/DDBJ databases">
        <title>Genomic Encyclopedia of Type Strains, Phase IV (KMG-IV): sequencing the most valuable type-strain genomes for metagenomic binning, comparative biology and taxonomic classification.</title>
        <authorList>
            <person name="Goeker M."/>
        </authorList>
    </citation>
    <scope>NUCLEOTIDE SEQUENCE [LARGE SCALE GENOMIC DNA]</scope>
    <source>
        <strain evidence="3 4">DSM 45765</strain>
    </source>
</reference>